<dbReference type="EMBL" id="BSQG01000001">
    <property type="protein sequence ID" value="GLU46874.1"/>
    <property type="molecule type" value="Genomic_DNA"/>
</dbReference>
<dbReference type="GO" id="GO:0003954">
    <property type="term" value="F:NADH dehydrogenase activity"/>
    <property type="evidence" value="ECO:0007669"/>
    <property type="project" value="InterPro"/>
</dbReference>
<evidence type="ECO:0000259" key="6">
    <source>
        <dbReference type="Pfam" id="PF07992"/>
    </source>
</evidence>
<reference evidence="7" key="1">
    <citation type="submission" date="2023-02" db="EMBL/GenBank/DDBJ databases">
        <title>Nocardiopsis ansamitocini NBRC 112285.</title>
        <authorList>
            <person name="Ichikawa N."/>
            <person name="Sato H."/>
            <person name="Tonouchi N."/>
        </authorList>
    </citation>
    <scope>NUCLEOTIDE SEQUENCE</scope>
    <source>
        <strain evidence="7">NBRC 112285</strain>
    </source>
</reference>
<dbReference type="InterPro" id="IPR023753">
    <property type="entry name" value="FAD/NAD-binding_dom"/>
</dbReference>
<keyword evidence="5" id="KW-0520">NAD</keyword>
<comment type="caution">
    <text evidence="7">The sequence shown here is derived from an EMBL/GenBank/DDBJ whole genome shotgun (WGS) entry which is preliminary data.</text>
</comment>
<dbReference type="Pfam" id="PF07992">
    <property type="entry name" value="Pyr_redox_2"/>
    <property type="match status" value="1"/>
</dbReference>
<dbReference type="PANTHER" id="PTHR43706:SF45">
    <property type="entry name" value="NADH DEHYDROGENASE-LIKE PROTEIN RV1812C"/>
    <property type="match status" value="1"/>
</dbReference>
<keyword evidence="3" id="KW-0274">FAD</keyword>
<name>A0A9W6P3Z4_9ACTN</name>
<dbReference type="InterPro" id="IPR036188">
    <property type="entry name" value="FAD/NAD-bd_sf"/>
</dbReference>
<dbReference type="SUPFAM" id="SSF51905">
    <property type="entry name" value="FAD/NAD(P)-binding domain"/>
    <property type="match status" value="2"/>
</dbReference>
<keyword evidence="8" id="KW-1185">Reference proteome</keyword>
<gene>
    <name evidence="7" type="ORF">Nans01_12250</name>
</gene>
<dbReference type="AlphaFoldDB" id="A0A9W6P3Z4"/>
<evidence type="ECO:0000256" key="1">
    <source>
        <dbReference type="ARBA" id="ARBA00005272"/>
    </source>
</evidence>
<feature type="domain" description="FAD/NAD(P)-binding" evidence="6">
    <location>
        <begin position="29"/>
        <end position="351"/>
    </location>
</feature>
<dbReference type="PRINTS" id="PR00368">
    <property type="entry name" value="FADPNR"/>
</dbReference>
<evidence type="ECO:0000313" key="8">
    <source>
        <dbReference type="Proteomes" id="UP001165092"/>
    </source>
</evidence>
<dbReference type="PANTHER" id="PTHR43706">
    <property type="entry name" value="NADH DEHYDROGENASE"/>
    <property type="match status" value="1"/>
</dbReference>
<keyword evidence="2" id="KW-0285">Flavoprotein</keyword>
<dbReference type="Gene3D" id="3.50.50.100">
    <property type="match status" value="1"/>
</dbReference>
<organism evidence="7 8">
    <name type="scientific">Nocardiopsis ansamitocini</name>
    <dbReference type="NCBI Taxonomy" id="1670832"/>
    <lineage>
        <taxon>Bacteria</taxon>
        <taxon>Bacillati</taxon>
        <taxon>Actinomycetota</taxon>
        <taxon>Actinomycetes</taxon>
        <taxon>Streptosporangiales</taxon>
        <taxon>Nocardiopsidaceae</taxon>
        <taxon>Nocardiopsis</taxon>
    </lineage>
</organism>
<evidence type="ECO:0000256" key="2">
    <source>
        <dbReference type="ARBA" id="ARBA00022630"/>
    </source>
</evidence>
<evidence type="ECO:0000256" key="5">
    <source>
        <dbReference type="ARBA" id="ARBA00023027"/>
    </source>
</evidence>
<sequence>MGTKGGYAMTESRNYRLVHGGGDESEIPHVLIIGGGYLGMYTAMRLEKKLGAGEARITVVDPNSYMTYQPFLPETAAGSISPRNVVVPLRKVLRRTKVLTGRVVRIDHANRKVEFEPAQGGLRDIAYDYVVMAAGAVSRTLPIPGLAEHGIGIKTVGEAAYLRNHVLEQLNIADSTDDPAVRRKALNFVFVGGGFAGAEAIAELEDLARDATRIYSSISIDDLHFYLIEAADKILPEVGPEVGSKALSQLRLRGIDVRLSTFLESAVDQQIKLSDGSEFAAGTLVWTAGVKPSPVVQASDLPLGPKGHVDTSENLTVNGVDRAFAGGDNAQVPDGNGGYYPPNAQNAVRQAPVLAGNVIATLRGKELSPYRHKNLGAVAGLGLNKGAAQLFGRIKLTGRLAWLAHRSYHLLAVPTFNRKFRVLSDWTLGFFLRRDFASLPEMGDPRQAFTEASKPQIENGQLLRRVG</sequence>
<keyword evidence="4" id="KW-0560">Oxidoreductase</keyword>
<protein>
    <submittedName>
        <fullName evidence="7">Oxidoreductase</fullName>
    </submittedName>
</protein>
<dbReference type="InterPro" id="IPR045024">
    <property type="entry name" value="NDH-2"/>
</dbReference>
<proteinExistence type="inferred from homology"/>
<evidence type="ECO:0000313" key="7">
    <source>
        <dbReference type="EMBL" id="GLU46874.1"/>
    </source>
</evidence>
<accession>A0A9W6P3Z4</accession>
<evidence type="ECO:0000256" key="4">
    <source>
        <dbReference type="ARBA" id="ARBA00023002"/>
    </source>
</evidence>
<evidence type="ECO:0000256" key="3">
    <source>
        <dbReference type="ARBA" id="ARBA00022827"/>
    </source>
</evidence>
<dbReference type="Proteomes" id="UP001165092">
    <property type="component" value="Unassembled WGS sequence"/>
</dbReference>
<comment type="similarity">
    <text evidence="1">Belongs to the NADH dehydrogenase family.</text>
</comment>